<reference evidence="8 9" key="1">
    <citation type="submission" date="2013-03" db="EMBL/GenBank/DDBJ databases">
        <title>The Genome Sequence of Enterococcus columbae ATCC_51263 (PacBio/Illumina hybrid assembly).</title>
        <authorList>
            <consortium name="The Broad Institute Genomics Platform"/>
            <consortium name="The Broad Institute Genome Sequencing Center for Infectious Disease"/>
            <person name="Earl A."/>
            <person name="Russ C."/>
            <person name="Gilmore M."/>
            <person name="Surin D."/>
            <person name="Walker B."/>
            <person name="Young S."/>
            <person name="Zeng Q."/>
            <person name="Gargeya S."/>
            <person name="Fitzgerald M."/>
            <person name="Haas B."/>
            <person name="Abouelleil A."/>
            <person name="Allen A.W."/>
            <person name="Alvarado L."/>
            <person name="Arachchi H.M."/>
            <person name="Berlin A.M."/>
            <person name="Chapman S.B."/>
            <person name="Gainer-Dewar J."/>
            <person name="Goldberg J."/>
            <person name="Griggs A."/>
            <person name="Gujja S."/>
            <person name="Hansen M."/>
            <person name="Howarth C."/>
            <person name="Imamovic A."/>
            <person name="Ireland A."/>
            <person name="Larimer J."/>
            <person name="McCowan C."/>
            <person name="Murphy C."/>
            <person name="Pearson M."/>
            <person name="Poon T.W."/>
            <person name="Priest M."/>
            <person name="Roberts A."/>
            <person name="Saif S."/>
            <person name="Shea T."/>
            <person name="Sisk P."/>
            <person name="Sykes S."/>
            <person name="Wortman J."/>
            <person name="Nusbaum C."/>
            <person name="Birren B."/>
        </authorList>
    </citation>
    <scope>NUCLEOTIDE SEQUENCE [LARGE SCALE GENOMIC DNA]</scope>
    <source>
        <strain evidence="8 9">ATCC 51263</strain>
    </source>
</reference>
<evidence type="ECO:0000256" key="1">
    <source>
        <dbReference type="ARBA" id="ARBA00022737"/>
    </source>
</evidence>
<gene>
    <name evidence="8" type="ORF">I568_00982</name>
</gene>
<dbReference type="GO" id="GO:0003700">
    <property type="term" value="F:DNA-binding transcription factor activity"/>
    <property type="evidence" value="ECO:0007669"/>
    <property type="project" value="InterPro"/>
</dbReference>
<dbReference type="InterPro" id="IPR036388">
    <property type="entry name" value="WH-like_DNA-bd_sf"/>
</dbReference>
<evidence type="ECO:0000259" key="7">
    <source>
        <dbReference type="PROSITE" id="PS51371"/>
    </source>
</evidence>
<dbReference type="STRING" id="1121865.OMW_00384"/>
<keyword evidence="2" id="KW-0805">Transcription regulation</keyword>
<dbReference type="Pfam" id="PF08279">
    <property type="entry name" value="HTH_11"/>
    <property type="match status" value="1"/>
</dbReference>
<dbReference type="PROSITE" id="PS51000">
    <property type="entry name" value="HTH_DEOR_2"/>
    <property type="match status" value="1"/>
</dbReference>
<evidence type="ECO:0000256" key="3">
    <source>
        <dbReference type="ARBA" id="ARBA00023125"/>
    </source>
</evidence>
<feature type="domain" description="CBS" evidence="7">
    <location>
        <begin position="80"/>
        <end position="138"/>
    </location>
</feature>
<keyword evidence="9" id="KW-1185">Reference proteome</keyword>
<protein>
    <recommendedName>
        <fullName evidence="10">CBS domain-containing protein</fullName>
    </recommendedName>
</protein>
<dbReference type="PROSITE" id="PS00894">
    <property type="entry name" value="HTH_DEOR_1"/>
    <property type="match status" value="1"/>
</dbReference>
<dbReference type="CDD" id="cd04617">
    <property type="entry name" value="CBS_pair_CcpN"/>
    <property type="match status" value="1"/>
</dbReference>
<dbReference type="InterPro" id="IPR000644">
    <property type="entry name" value="CBS_dom"/>
</dbReference>
<organism evidence="8 9">
    <name type="scientific">Enterococcus columbae DSM 7374 = ATCC 51263</name>
    <dbReference type="NCBI Taxonomy" id="1121865"/>
    <lineage>
        <taxon>Bacteria</taxon>
        <taxon>Bacillati</taxon>
        <taxon>Bacillota</taxon>
        <taxon>Bacilli</taxon>
        <taxon>Lactobacillales</taxon>
        <taxon>Enterococcaceae</taxon>
        <taxon>Enterococcus</taxon>
    </lineage>
</organism>
<comment type="caution">
    <text evidence="8">The sequence shown here is derived from an EMBL/GenBank/DDBJ whole genome shotgun (WGS) entry which is preliminary data.</text>
</comment>
<keyword evidence="4" id="KW-0804">Transcription</keyword>
<feature type="domain" description="HTH deoR-type" evidence="6">
    <location>
        <begin position="3"/>
        <end position="64"/>
    </location>
</feature>
<dbReference type="AlphaFoldDB" id="S0KW23"/>
<dbReference type="PIRSF" id="PIRSF026546">
    <property type="entry name" value="UCP026546_CBS_YqzB"/>
    <property type="match status" value="1"/>
</dbReference>
<evidence type="ECO:0000313" key="9">
    <source>
        <dbReference type="Proteomes" id="UP000014113"/>
    </source>
</evidence>
<dbReference type="RefSeq" id="WP_016182548.1">
    <property type="nucleotide sequence ID" value="NZ_JXKI01000036.1"/>
</dbReference>
<dbReference type="InterPro" id="IPR018356">
    <property type="entry name" value="Tscrpt_reg_HTH_DeoR_CS"/>
</dbReference>
<keyword evidence="3" id="KW-0238">DNA-binding</keyword>
<dbReference type="InterPro" id="IPR013196">
    <property type="entry name" value="HTH_11"/>
</dbReference>
<evidence type="ECO:0000259" key="6">
    <source>
        <dbReference type="PROSITE" id="PS51000"/>
    </source>
</evidence>
<keyword evidence="5" id="KW-0129">CBS domain</keyword>
<dbReference type="InterPro" id="IPR051462">
    <property type="entry name" value="CBS_domain-containing"/>
</dbReference>
<evidence type="ECO:0000256" key="4">
    <source>
        <dbReference type="ARBA" id="ARBA00023163"/>
    </source>
</evidence>
<dbReference type="PANTHER" id="PTHR48108:SF32">
    <property type="entry name" value="TRANSCRIPTIONAL REPRESSOR CCPN"/>
    <property type="match status" value="1"/>
</dbReference>
<dbReference type="SMART" id="SM00116">
    <property type="entry name" value="CBS"/>
    <property type="match status" value="2"/>
</dbReference>
<sequence length="209" mass="23196">MELSARQQKIIDIVKDNQPVSGEKIAELVGISRATLRADLSFLTLAGILQASPKIGYTYSGTQIEPFLFDQIFKNTVKELMVSPLLIDQSTSIRDAITNLFMYNVRSIFVIDEQGLLMGTLNQKDLLRGALTTDNHQTPVAICMTRLANVLTCTPDDTLLEIANQMLQHDLEAIPVVETSNSRKIVGKITKTRILSHIIQAATNTEINR</sequence>
<dbReference type="EMBL" id="ASWJ01000004">
    <property type="protein sequence ID" value="EOW84486.1"/>
    <property type="molecule type" value="Genomic_DNA"/>
</dbReference>
<evidence type="ECO:0000256" key="2">
    <source>
        <dbReference type="ARBA" id="ARBA00023015"/>
    </source>
</evidence>
<feature type="domain" description="CBS" evidence="7">
    <location>
        <begin position="144"/>
        <end position="206"/>
    </location>
</feature>
<dbReference type="OrthoDB" id="9793615at2"/>
<evidence type="ECO:0000313" key="8">
    <source>
        <dbReference type="EMBL" id="EOW84486.1"/>
    </source>
</evidence>
<dbReference type="Gene3D" id="1.10.10.10">
    <property type="entry name" value="Winged helix-like DNA-binding domain superfamily/Winged helix DNA-binding domain"/>
    <property type="match status" value="1"/>
</dbReference>
<dbReference type="InterPro" id="IPR016842">
    <property type="entry name" value="UCP026546_HTH-CBS"/>
</dbReference>
<dbReference type="SUPFAM" id="SSF54631">
    <property type="entry name" value="CBS-domain pair"/>
    <property type="match status" value="1"/>
</dbReference>
<dbReference type="InterPro" id="IPR036390">
    <property type="entry name" value="WH_DNA-bd_sf"/>
</dbReference>
<dbReference type="InterPro" id="IPR001034">
    <property type="entry name" value="DeoR_HTH"/>
</dbReference>
<accession>S0KW23</accession>
<dbReference type="eggNOG" id="COG0517">
    <property type="taxonomic scope" value="Bacteria"/>
</dbReference>
<dbReference type="Gene3D" id="3.10.580.10">
    <property type="entry name" value="CBS-domain"/>
    <property type="match status" value="1"/>
</dbReference>
<proteinExistence type="predicted"/>
<evidence type="ECO:0000256" key="5">
    <source>
        <dbReference type="PROSITE-ProRule" id="PRU00703"/>
    </source>
</evidence>
<dbReference type="GO" id="GO:0003677">
    <property type="term" value="F:DNA binding"/>
    <property type="evidence" value="ECO:0007669"/>
    <property type="project" value="UniProtKB-KW"/>
</dbReference>
<dbReference type="PROSITE" id="PS51371">
    <property type="entry name" value="CBS"/>
    <property type="match status" value="2"/>
</dbReference>
<dbReference type="PATRIC" id="fig|1121865.3.peg.378"/>
<dbReference type="InterPro" id="IPR046342">
    <property type="entry name" value="CBS_dom_sf"/>
</dbReference>
<evidence type="ECO:0008006" key="10">
    <source>
        <dbReference type="Google" id="ProtNLM"/>
    </source>
</evidence>
<keyword evidence="1" id="KW-0677">Repeat</keyword>
<dbReference type="Pfam" id="PF00571">
    <property type="entry name" value="CBS"/>
    <property type="match status" value="2"/>
</dbReference>
<dbReference type="SUPFAM" id="SSF46785">
    <property type="entry name" value="Winged helix' DNA-binding domain"/>
    <property type="match status" value="1"/>
</dbReference>
<name>S0KW23_9ENTE</name>
<dbReference type="SMART" id="SM00420">
    <property type="entry name" value="HTH_DEOR"/>
    <property type="match status" value="1"/>
</dbReference>
<dbReference type="Proteomes" id="UP000014113">
    <property type="component" value="Unassembled WGS sequence"/>
</dbReference>
<dbReference type="PANTHER" id="PTHR48108">
    <property type="entry name" value="CBS DOMAIN-CONTAINING PROTEIN CBSX2, CHLOROPLASTIC"/>
    <property type="match status" value="1"/>
</dbReference>